<dbReference type="Proteomes" id="UP000693672">
    <property type="component" value="Unassembled WGS sequence"/>
</dbReference>
<gene>
    <name evidence="1" type="ORF">PAESOLCIP111_01201</name>
</gene>
<name>A0A916NHG3_9BACL</name>
<dbReference type="AlphaFoldDB" id="A0A916NHG3"/>
<organism evidence="1 2">
    <name type="scientific">Paenibacillus solanacearum</name>
    <dbReference type="NCBI Taxonomy" id="2048548"/>
    <lineage>
        <taxon>Bacteria</taxon>
        <taxon>Bacillati</taxon>
        <taxon>Bacillota</taxon>
        <taxon>Bacilli</taxon>
        <taxon>Bacillales</taxon>
        <taxon>Paenibacillaceae</taxon>
        <taxon>Paenibacillus</taxon>
    </lineage>
</organism>
<keyword evidence="2" id="KW-1185">Reference proteome</keyword>
<proteinExistence type="predicted"/>
<comment type="caution">
    <text evidence="1">The sequence shown here is derived from an EMBL/GenBank/DDBJ whole genome shotgun (WGS) entry which is preliminary data.</text>
</comment>
<evidence type="ECO:0000313" key="1">
    <source>
        <dbReference type="EMBL" id="CAG7609737.1"/>
    </source>
</evidence>
<reference evidence="1" key="1">
    <citation type="submission" date="2021-06" db="EMBL/GenBank/DDBJ databases">
        <authorList>
            <person name="Criscuolo A."/>
        </authorList>
    </citation>
    <scope>NUCLEOTIDE SEQUENCE</scope>
    <source>
        <strain evidence="1">CIP111600</strain>
    </source>
</reference>
<sequence>MFASGYIFMKETENIESKMDSFRSIVVVRRFWDF</sequence>
<accession>A0A916NHG3</accession>
<evidence type="ECO:0000313" key="2">
    <source>
        <dbReference type="Proteomes" id="UP000693672"/>
    </source>
</evidence>
<protein>
    <submittedName>
        <fullName evidence="1">Uncharacterized protein</fullName>
    </submittedName>
</protein>
<dbReference type="EMBL" id="CAJVAS010000003">
    <property type="protein sequence ID" value="CAG7609737.1"/>
    <property type="molecule type" value="Genomic_DNA"/>
</dbReference>